<feature type="region of interest" description="Disordered" evidence="1">
    <location>
        <begin position="16"/>
        <end position="43"/>
    </location>
</feature>
<evidence type="ECO:0000313" key="3">
    <source>
        <dbReference type="Proteomes" id="UP000298860"/>
    </source>
</evidence>
<gene>
    <name evidence="2" type="ORF">GTS_34780</name>
</gene>
<evidence type="ECO:0000256" key="1">
    <source>
        <dbReference type="SAM" id="MobiDB-lite"/>
    </source>
</evidence>
<name>A0A4D4J586_9PSEU</name>
<accession>A0A4D4J586</accession>
<sequence length="138" mass="14235">MDRDVALVICLPQSGRVVGGSGHEKTPVGRLGPYEGRASTQSLSLGVDAPTKYEDELALHDADGSAIGSAASIVRDTTPEAWTRPGDGGCTHPGLSPRARAGRTGRGGDATMGAWKPSPPPPRNPPAAGSRRPRPPPR</sequence>
<feature type="region of interest" description="Disordered" evidence="1">
    <location>
        <begin position="76"/>
        <end position="138"/>
    </location>
</feature>
<organism evidence="2 3">
    <name type="scientific">Gandjariella thermophila</name>
    <dbReference type="NCBI Taxonomy" id="1931992"/>
    <lineage>
        <taxon>Bacteria</taxon>
        <taxon>Bacillati</taxon>
        <taxon>Actinomycetota</taxon>
        <taxon>Actinomycetes</taxon>
        <taxon>Pseudonocardiales</taxon>
        <taxon>Pseudonocardiaceae</taxon>
        <taxon>Gandjariella</taxon>
    </lineage>
</organism>
<dbReference type="AlphaFoldDB" id="A0A4D4J586"/>
<keyword evidence="3" id="KW-1185">Reference proteome</keyword>
<dbReference type="EMBL" id="BJFL01000018">
    <property type="protein sequence ID" value="GDY31845.1"/>
    <property type="molecule type" value="Genomic_DNA"/>
</dbReference>
<comment type="caution">
    <text evidence="2">The sequence shown here is derived from an EMBL/GenBank/DDBJ whole genome shotgun (WGS) entry which is preliminary data.</text>
</comment>
<reference evidence="3" key="1">
    <citation type="submission" date="2019-04" db="EMBL/GenBank/DDBJ databases">
        <title>Draft genome sequence of Pseudonocardiaceae bacterium SL3-2-4.</title>
        <authorList>
            <person name="Ningsih F."/>
            <person name="Yokota A."/>
            <person name="Sakai Y."/>
            <person name="Nanatani K."/>
            <person name="Yabe S."/>
            <person name="Oetari A."/>
            <person name="Sjamsuridzal W."/>
        </authorList>
    </citation>
    <scope>NUCLEOTIDE SEQUENCE [LARGE SCALE GENOMIC DNA]</scope>
    <source>
        <strain evidence="3">SL3-2-4</strain>
    </source>
</reference>
<dbReference type="Proteomes" id="UP000298860">
    <property type="component" value="Unassembled WGS sequence"/>
</dbReference>
<proteinExistence type="predicted"/>
<protein>
    <submittedName>
        <fullName evidence="2">Uncharacterized protein</fullName>
    </submittedName>
</protein>
<evidence type="ECO:0000313" key="2">
    <source>
        <dbReference type="EMBL" id="GDY31845.1"/>
    </source>
</evidence>